<dbReference type="EMBL" id="BMKK01000002">
    <property type="protein sequence ID" value="GGD47909.1"/>
    <property type="molecule type" value="Genomic_DNA"/>
</dbReference>
<dbReference type="RefSeq" id="WP_188764932.1">
    <property type="nucleotide sequence ID" value="NZ_BMKK01000002.1"/>
</dbReference>
<reference evidence="2" key="1">
    <citation type="journal article" date="2014" name="Int. J. Syst. Evol. Microbiol.">
        <title>Complete genome sequence of Corynebacterium casei LMG S-19264T (=DSM 44701T), isolated from a smear-ripened cheese.</title>
        <authorList>
            <consortium name="US DOE Joint Genome Institute (JGI-PGF)"/>
            <person name="Walter F."/>
            <person name="Albersmeier A."/>
            <person name="Kalinowski J."/>
            <person name="Ruckert C."/>
        </authorList>
    </citation>
    <scope>NUCLEOTIDE SEQUENCE</scope>
    <source>
        <strain evidence="2">CGMCC 1.15958</strain>
    </source>
</reference>
<dbReference type="InterPro" id="IPR014710">
    <property type="entry name" value="RmlC-like_jellyroll"/>
</dbReference>
<evidence type="ECO:0000313" key="2">
    <source>
        <dbReference type="EMBL" id="GGD47909.1"/>
    </source>
</evidence>
<evidence type="ECO:0000259" key="1">
    <source>
        <dbReference type="PROSITE" id="PS50042"/>
    </source>
</evidence>
<protein>
    <submittedName>
        <fullName evidence="2">cAMP-binding protein</fullName>
    </submittedName>
</protein>
<reference evidence="2" key="2">
    <citation type="submission" date="2020-09" db="EMBL/GenBank/DDBJ databases">
        <authorList>
            <person name="Sun Q."/>
            <person name="Zhou Y."/>
        </authorList>
    </citation>
    <scope>NUCLEOTIDE SEQUENCE</scope>
    <source>
        <strain evidence="2">CGMCC 1.15958</strain>
    </source>
</reference>
<name>A0A916YKR1_9BACT</name>
<gene>
    <name evidence="2" type="ORF">GCM10011514_09890</name>
</gene>
<dbReference type="Proteomes" id="UP000609064">
    <property type="component" value="Unassembled WGS sequence"/>
</dbReference>
<organism evidence="2 3">
    <name type="scientific">Emticicia aquatilis</name>
    <dbReference type="NCBI Taxonomy" id="1537369"/>
    <lineage>
        <taxon>Bacteria</taxon>
        <taxon>Pseudomonadati</taxon>
        <taxon>Bacteroidota</taxon>
        <taxon>Cytophagia</taxon>
        <taxon>Cytophagales</taxon>
        <taxon>Leadbetterellaceae</taxon>
        <taxon>Emticicia</taxon>
    </lineage>
</organism>
<dbReference type="Pfam" id="PF00027">
    <property type="entry name" value="cNMP_binding"/>
    <property type="match status" value="1"/>
</dbReference>
<feature type="domain" description="Cyclic nucleotide-binding" evidence="1">
    <location>
        <begin position="27"/>
        <end position="114"/>
    </location>
</feature>
<comment type="caution">
    <text evidence="2">The sequence shown here is derived from an EMBL/GenBank/DDBJ whole genome shotgun (WGS) entry which is preliminary data.</text>
</comment>
<proteinExistence type="predicted"/>
<evidence type="ECO:0000313" key="3">
    <source>
        <dbReference type="Proteomes" id="UP000609064"/>
    </source>
</evidence>
<dbReference type="CDD" id="cd00038">
    <property type="entry name" value="CAP_ED"/>
    <property type="match status" value="1"/>
</dbReference>
<dbReference type="InterPro" id="IPR000595">
    <property type="entry name" value="cNMP-bd_dom"/>
</dbReference>
<dbReference type="PROSITE" id="PS50042">
    <property type="entry name" value="CNMP_BINDING_3"/>
    <property type="match status" value="1"/>
</dbReference>
<dbReference type="SUPFAM" id="SSF51206">
    <property type="entry name" value="cAMP-binding domain-like"/>
    <property type="match status" value="1"/>
</dbReference>
<dbReference type="InterPro" id="IPR018490">
    <property type="entry name" value="cNMP-bd_dom_sf"/>
</dbReference>
<dbReference type="Gene3D" id="2.60.120.10">
    <property type="entry name" value="Jelly Rolls"/>
    <property type="match status" value="1"/>
</dbReference>
<sequence>MFEKLKDFISSKVKISDDEILLVQPYLSVKKYSKNEFIIKEGNYCQFIGFLNSGLIRSFLYDNGKELTTQFIFENCFFTYLEGLLQPIPSHKNFVALEDCEAIILNKADLPKILELNPKFESIFRHLLFDESLMQIKANEAERKETLTERYLKFLQQFPTANNRIPIKYTASFLGIEPQSLSRIRKRLALGRK</sequence>
<accession>A0A916YKR1</accession>
<keyword evidence="3" id="KW-1185">Reference proteome</keyword>
<dbReference type="AlphaFoldDB" id="A0A916YKR1"/>